<dbReference type="OrthoDB" id="9803456at2"/>
<keyword evidence="8" id="KW-1185">Reference proteome</keyword>
<dbReference type="GO" id="GO:0016746">
    <property type="term" value="F:acyltransferase activity"/>
    <property type="evidence" value="ECO:0007669"/>
    <property type="project" value="UniProtKB-KW"/>
</dbReference>
<dbReference type="Proteomes" id="UP000297318">
    <property type="component" value="Unassembled WGS sequence"/>
</dbReference>
<evidence type="ECO:0000313" key="7">
    <source>
        <dbReference type="EMBL" id="TGO04762.1"/>
    </source>
</evidence>
<comment type="caution">
    <text evidence="7">The sequence shown here is derived from an EMBL/GenBank/DDBJ whole genome shotgun (WGS) entry which is preliminary data.</text>
</comment>
<dbReference type="EMBL" id="RHPJ01000003">
    <property type="protein sequence ID" value="TGO04762.1"/>
    <property type="molecule type" value="Genomic_DNA"/>
</dbReference>
<evidence type="ECO:0000256" key="1">
    <source>
        <dbReference type="ARBA" id="ARBA00004533"/>
    </source>
</evidence>
<dbReference type="Pfam" id="PF03279">
    <property type="entry name" value="Lip_A_acyltrans"/>
    <property type="match status" value="1"/>
</dbReference>
<keyword evidence="3" id="KW-0997">Cell inner membrane</keyword>
<keyword evidence="5" id="KW-0472">Membrane</keyword>
<evidence type="ECO:0000313" key="8">
    <source>
        <dbReference type="Proteomes" id="UP000297318"/>
    </source>
</evidence>
<accession>A0A4Z1E255</accession>
<evidence type="ECO:0000256" key="2">
    <source>
        <dbReference type="ARBA" id="ARBA00022475"/>
    </source>
</evidence>
<dbReference type="CDD" id="cd07984">
    <property type="entry name" value="LPLAT_LABLAT-like"/>
    <property type="match status" value="1"/>
</dbReference>
<dbReference type="PANTHER" id="PTHR30606:SF10">
    <property type="entry name" value="PHOSPHATIDYLINOSITOL MANNOSIDE ACYLTRANSFERASE"/>
    <property type="match status" value="1"/>
</dbReference>
<keyword evidence="2" id="KW-1003">Cell membrane</keyword>
<dbReference type="RefSeq" id="WP_135850309.1">
    <property type="nucleotide sequence ID" value="NZ_RHPJ01000003.1"/>
</dbReference>
<sequence length="317" mass="34934">MRRPTTTDLYVLAWRHVRRLPDPLVRGAAHLVADVVWLTRTAGVRQLSRNLARLRPDLDPRALSRTTRAGMRSYLRYFVEAFQLPGWSPERIDARVRATGTQHVRDVIDAGESLVLALGHTGNWDLAGAWASRHLGPVLTVAEKLPDGLYEEFVAFRGSLGIEIVPLEGGTTFRRLTRLARAKPQLVPLLADRDLTAHGVEVDLLGTPARVAAGPATLALVGGHALLPAALSYERLHGERRRRAGTPWGLLIEFGEPVATRTPDGVRRDVVAVTQDWVTALFTAVARSPQDWHMLQKVFLADLDPARLTDVPRAEGA</sequence>
<dbReference type="GO" id="GO:0009247">
    <property type="term" value="P:glycolipid biosynthetic process"/>
    <property type="evidence" value="ECO:0007669"/>
    <property type="project" value="UniProtKB-ARBA"/>
</dbReference>
<reference evidence="7 8" key="1">
    <citation type="submission" date="2018-11" db="EMBL/GenBank/DDBJ databases">
        <title>Complete genome sequencing of the Actinobacteria Serinibacter sp. K3-2.</title>
        <authorList>
            <person name="Rakitin A.L."/>
            <person name="Beletsky A.V."/>
            <person name="Mardanov A.V."/>
            <person name="Ravin N.V."/>
            <person name="Gromova A.S."/>
            <person name="Filippova S.N."/>
            <person name="Gal'Chenko V.F."/>
        </authorList>
    </citation>
    <scope>NUCLEOTIDE SEQUENCE [LARGE SCALE GENOMIC DNA]</scope>
    <source>
        <strain evidence="7 8">K3-2</strain>
    </source>
</reference>
<dbReference type="AlphaFoldDB" id="A0A4Z1E255"/>
<dbReference type="InterPro" id="IPR004960">
    <property type="entry name" value="LipA_acyltrans"/>
</dbReference>
<comment type="subcellular location">
    <subcellularLocation>
        <location evidence="1">Cell inner membrane</location>
    </subcellularLocation>
</comment>
<evidence type="ECO:0000256" key="4">
    <source>
        <dbReference type="ARBA" id="ARBA00022679"/>
    </source>
</evidence>
<dbReference type="PANTHER" id="PTHR30606">
    <property type="entry name" value="LIPID A BIOSYNTHESIS LAUROYL ACYLTRANSFERASE"/>
    <property type="match status" value="1"/>
</dbReference>
<keyword evidence="4 7" id="KW-0808">Transferase</keyword>
<evidence type="ECO:0000256" key="5">
    <source>
        <dbReference type="ARBA" id="ARBA00023136"/>
    </source>
</evidence>
<evidence type="ECO:0000256" key="6">
    <source>
        <dbReference type="ARBA" id="ARBA00023315"/>
    </source>
</evidence>
<keyword evidence="6 7" id="KW-0012">Acyltransferase</keyword>
<gene>
    <name evidence="7" type="ORF">SERN_2355</name>
</gene>
<dbReference type="GO" id="GO:0005886">
    <property type="term" value="C:plasma membrane"/>
    <property type="evidence" value="ECO:0007669"/>
    <property type="project" value="UniProtKB-SubCell"/>
</dbReference>
<protein>
    <submittedName>
        <fullName evidence="7">Lauroyl/myristoyl acyltransferase</fullName>
    </submittedName>
</protein>
<evidence type="ECO:0000256" key="3">
    <source>
        <dbReference type="ARBA" id="ARBA00022519"/>
    </source>
</evidence>
<organism evidence="7 8">
    <name type="scientific">Serinibacter arcticus</name>
    <dbReference type="NCBI Taxonomy" id="1655435"/>
    <lineage>
        <taxon>Bacteria</taxon>
        <taxon>Bacillati</taxon>
        <taxon>Actinomycetota</taxon>
        <taxon>Actinomycetes</taxon>
        <taxon>Micrococcales</taxon>
        <taxon>Beutenbergiaceae</taxon>
        <taxon>Serinibacter</taxon>
    </lineage>
</organism>
<dbReference type="NCBIfam" id="NF005919">
    <property type="entry name" value="PRK07920.1"/>
    <property type="match status" value="1"/>
</dbReference>
<name>A0A4Z1E255_9MICO</name>
<proteinExistence type="predicted"/>